<feature type="region of interest" description="Disordered" evidence="1">
    <location>
        <begin position="59"/>
        <end position="80"/>
    </location>
</feature>
<dbReference type="AlphaFoldDB" id="A0A843UI25"/>
<feature type="non-terminal residue" evidence="2">
    <location>
        <position position="1"/>
    </location>
</feature>
<proteinExistence type="predicted"/>
<dbReference type="Proteomes" id="UP000652761">
    <property type="component" value="Unassembled WGS sequence"/>
</dbReference>
<protein>
    <recommendedName>
        <fullName evidence="4">DUF4283 domain-containing protein</fullName>
    </recommendedName>
</protein>
<evidence type="ECO:0000313" key="2">
    <source>
        <dbReference type="EMBL" id="MQL83188.1"/>
    </source>
</evidence>
<organism evidence="2 3">
    <name type="scientific">Colocasia esculenta</name>
    <name type="common">Wild taro</name>
    <name type="synonym">Arum esculentum</name>
    <dbReference type="NCBI Taxonomy" id="4460"/>
    <lineage>
        <taxon>Eukaryota</taxon>
        <taxon>Viridiplantae</taxon>
        <taxon>Streptophyta</taxon>
        <taxon>Embryophyta</taxon>
        <taxon>Tracheophyta</taxon>
        <taxon>Spermatophyta</taxon>
        <taxon>Magnoliopsida</taxon>
        <taxon>Liliopsida</taxon>
        <taxon>Araceae</taxon>
        <taxon>Aroideae</taxon>
        <taxon>Colocasieae</taxon>
        <taxon>Colocasia</taxon>
    </lineage>
</organism>
<evidence type="ECO:0000313" key="3">
    <source>
        <dbReference type="Proteomes" id="UP000652761"/>
    </source>
</evidence>
<gene>
    <name evidence="2" type="ORF">Taro_015688</name>
</gene>
<dbReference type="InterPro" id="IPR040256">
    <property type="entry name" value="At4g02000-like"/>
</dbReference>
<comment type="caution">
    <text evidence="2">The sequence shown here is derived from an EMBL/GenBank/DDBJ whole genome shotgun (WGS) entry which is preliminary data.</text>
</comment>
<accession>A0A843UI25</accession>
<dbReference type="PANTHER" id="PTHR31286">
    <property type="entry name" value="GLYCINE-RICH CELL WALL STRUCTURAL PROTEIN 1.8-LIKE"/>
    <property type="match status" value="1"/>
</dbReference>
<evidence type="ECO:0000256" key="1">
    <source>
        <dbReference type="SAM" id="MobiDB-lite"/>
    </source>
</evidence>
<keyword evidence="3" id="KW-1185">Reference proteome</keyword>
<name>A0A843UI25_COLES</name>
<evidence type="ECO:0008006" key="4">
    <source>
        <dbReference type="Google" id="ProtNLM"/>
    </source>
</evidence>
<feature type="region of interest" description="Disordered" evidence="1">
    <location>
        <begin position="165"/>
        <end position="185"/>
    </location>
</feature>
<dbReference type="PANTHER" id="PTHR31286:SF180">
    <property type="entry name" value="OS10G0362600 PROTEIN"/>
    <property type="match status" value="1"/>
</dbReference>
<dbReference type="EMBL" id="NMUH01000681">
    <property type="protein sequence ID" value="MQL83188.1"/>
    <property type="molecule type" value="Genomic_DNA"/>
</dbReference>
<sequence>MNCVELDPYIEEFDSVILQWNPRLTDVQVEKEHEKSFATWLRYQDNEQDEVDPNALEWEVESDEEEEWTDDEDEEDDEDDVELDISSRYGMWRTYWEGVHLCRPRIYADRCPPIALAPLLGDPPGAALATWSTPDCVRLGATLQGAKATSLPLAGIDCTAIVPPMSIQPPTSSSPSTQPSQALPPSLLHAGSDVHAGHSFAQVVMKSIQPPSLPLKVHVPACTDSGEPAVFFSMDEVWISCTPLAFAIIARTPLGRPSFQEIRLHLAQRFSFKQDFIISALYGRHLLLRFQNHEDYLQMDLSGLPANFYNDAMIHSIAGSVGQVLQVHKDSQCLTRTHAAHVYVQLDVLTKLLERVWVGFGSGGIWQPLVFPDPPSFCQSCHRLGHLMSSCKKSSTPPAKDPDVLPEVIVTRKEWRPVSSLPKNNETCHTGKVTISVDALKDNLVDAPFSETGKAALVDVLCEEQEAEDNFTIAEGDFDGDPSHKNPEADVGVCWFASGDLGVALQRNSGEAVLGGWCLAM</sequence>
<reference evidence="2" key="1">
    <citation type="submission" date="2017-07" db="EMBL/GenBank/DDBJ databases">
        <title>Taro Niue Genome Assembly and Annotation.</title>
        <authorList>
            <person name="Atibalentja N."/>
            <person name="Keating K."/>
            <person name="Fields C.J."/>
        </authorList>
    </citation>
    <scope>NUCLEOTIDE SEQUENCE</scope>
    <source>
        <strain evidence="2">Niue_2</strain>
        <tissue evidence="2">Leaf</tissue>
    </source>
</reference>